<gene>
    <name evidence="1" type="ORF">K3G42_008179</name>
</gene>
<evidence type="ECO:0000313" key="2">
    <source>
        <dbReference type="Proteomes" id="UP000827872"/>
    </source>
</evidence>
<reference evidence="1" key="1">
    <citation type="submission" date="2021-08" db="EMBL/GenBank/DDBJ databases">
        <title>The first chromosome-level gecko genome reveals the dynamic sex chromosomes of Neotropical dwarf geckos (Sphaerodactylidae: Sphaerodactylus).</title>
        <authorList>
            <person name="Pinto B.J."/>
            <person name="Keating S.E."/>
            <person name="Gamble T."/>
        </authorList>
    </citation>
    <scope>NUCLEOTIDE SEQUENCE</scope>
    <source>
        <strain evidence="1">TG3544</strain>
    </source>
</reference>
<name>A0ACB8EYA6_9SAUR</name>
<keyword evidence="2" id="KW-1185">Reference proteome</keyword>
<protein>
    <submittedName>
        <fullName evidence="1">Uncharacterized protein</fullName>
    </submittedName>
</protein>
<evidence type="ECO:0000313" key="1">
    <source>
        <dbReference type="EMBL" id="KAH7997785.1"/>
    </source>
</evidence>
<accession>A0ACB8EYA6</accession>
<dbReference type="Proteomes" id="UP000827872">
    <property type="component" value="Linkage Group LG12"/>
</dbReference>
<comment type="caution">
    <text evidence="1">The sequence shown here is derived from an EMBL/GenBank/DDBJ whole genome shotgun (WGS) entry which is preliminary data.</text>
</comment>
<dbReference type="EMBL" id="CM037625">
    <property type="protein sequence ID" value="KAH7997785.1"/>
    <property type="molecule type" value="Genomic_DNA"/>
</dbReference>
<organism evidence="1 2">
    <name type="scientific">Sphaerodactylus townsendi</name>
    <dbReference type="NCBI Taxonomy" id="933632"/>
    <lineage>
        <taxon>Eukaryota</taxon>
        <taxon>Metazoa</taxon>
        <taxon>Chordata</taxon>
        <taxon>Craniata</taxon>
        <taxon>Vertebrata</taxon>
        <taxon>Euteleostomi</taxon>
        <taxon>Lepidosauria</taxon>
        <taxon>Squamata</taxon>
        <taxon>Bifurcata</taxon>
        <taxon>Gekkota</taxon>
        <taxon>Sphaerodactylidae</taxon>
        <taxon>Sphaerodactylus</taxon>
    </lineage>
</organism>
<proteinExistence type="predicted"/>
<sequence>MEPFQPFCKVQRLQRLKFTWREPSKGEDEKSKFPRKEPPADMESSHHSLVGTERGLSAEASRGTLQAPQEAEEETSDGIMSCFAEEDANALVHSVLGECSDEAIRPQQQQQQLNSKHLQLISLRRLTRFSGMYGAYSLKRRAWRLEAEAAELLRQEGQKGVTVQVAAFATKQLIDIFLLEHSIGKMSFPGPRFFEKEHSSMVLDSLMFDILLGQFFSIQQWQRTTFENIPLRDFHLRAFTEVALDVILTELNKLTVENMEDLLEYERGVQEQEQKDYQKLQKAE</sequence>